<keyword evidence="3" id="KW-1185">Reference proteome</keyword>
<gene>
    <name evidence="2" type="ORF">GCM10022377_02230</name>
</gene>
<accession>A0ABP7CRR6</accession>
<dbReference type="InterPro" id="IPR027417">
    <property type="entry name" value="P-loop_NTPase"/>
</dbReference>
<dbReference type="PANTHER" id="PTHR46743:SF2">
    <property type="entry name" value="TEICHOIC ACIDS EXPORT ATP-BINDING PROTEIN TAGH"/>
    <property type="match status" value="1"/>
</dbReference>
<sequence>MTSADPVTRANLVLHRIGASRTYGRGASSHEVGLQDLDLCVNAGESLGLLGGRNDGIELLVHLISGSARPESGNVFQSEYPLVVSPRSGFTEEETLAFNLSRMGMARQVNGVALRKVVELVLDEAGMAEASSTRVGDVDPMTLGTVAIYMGIALGASLLVFEDPEEFSAILEDEDVAAKIAAFRLRGGSTVFAGSNPRTLGRLCDRIIWLKEGRVVMAADSSTVIRWHSQVAKAIKDRDHVRARQLERRLQNQFPPDRFELLGAAPKPRRGY</sequence>
<protein>
    <recommendedName>
        <fullName evidence="1">ABC transporter domain-containing protein</fullName>
    </recommendedName>
</protein>
<dbReference type="InterPro" id="IPR003439">
    <property type="entry name" value="ABC_transporter-like_ATP-bd"/>
</dbReference>
<dbReference type="PANTHER" id="PTHR46743">
    <property type="entry name" value="TEICHOIC ACIDS EXPORT ATP-BINDING PROTEIN TAGH"/>
    <property type="match status" value="1"/>
</dbReference>
<dbReference type="InterPro" id="IPR050683">
    <property type="entry name" value="Bact_Polysacc_Export_ATP-bd"/>
</dbReference>
<name>A0ABP7CRR6_9MICC</name>
<feature type="domain" description="ABC transporter" evidence="1">
    <location>
        <begin position="14"/>
        <end position="237"/>
    </location>
</feature>
<organism evidence="2 3">
    <name type="scientific">Zhihengliuella alba</name>
    <dbReference type="NCBI Taxonomy" id="547018"/>
    <lineage>
        <taxon>Bacteria</taxon>
        <taxon>Bacillati</taxon>
        <taxon>Actinomycetota</taxon>
        <taxon>Actinomycetes</taxon>
        <taxon>Micrococcales</taxon>
        <taxon>Micrococcaceae</taxon>
        <taxon>Zhihengliuella</taxon>
    </lineage>
</organism>
<evidence type="ECO:0000259" key="1">
    <source>
        <dbReference type="PROSITE" id="PS50893"/>
    </source>
</evidence>
<dbReference type="Gene3D" id="3.40.50.300">
    <property type="entry name" value="P-loop containing nucleotide triphosphate hydrolases"/>
    <property type="match status" value="1"/>
</dbReference>
<evidence type="ECO:0000313" key="2">
    <source>
        <dbReference type="EMBL" id="GAA3693212.1"/>
    </source>
</evidence>
<comment type="caution">
    <text evidence="2">The sequence shown here is derived from an EMBL/GenBank/DDBJ whole genome shotgun (WGS) entry which is preliminary data.</text>
</comment>
<dbReference type="Proteomes" id="UP001501536">
    <property type="component" value="Unassembled WGS sequence"/>
</dbReference>
<dbReference type="SUPFAM" id="SSF52540">
    <property type="entry name" value="P-loop containing nucleoside triphosphate hydrolases"/>
    <property type="match status" value="1"/>
</dbReference>
<reference evidence="3" key="1">
    <citation type="journal article" date="2019" name="Int. J. Syst. Evol. Microbiol.">
        <title>The Global Catalogue of Microorganisms (GCM) 10K type strain sequencing project: providing services to taxonomists for standard genome sequencing and annotation.</title>
        <authorList>
            <consortium name="The Broad Institute Genomics Platform"/>
            <consortium name="The Broad Institute Genome Sequencing Center for Infectious Disease"/>
            <person name="Wu L."/>
            <person name="Ma J."/>
        </authorList>
    </citation>
    <scope>NUCLEOTIDE SEQUENCE [LARGE SCALE GENOMIC DNA]</scope>
    <source>
        <strain evidence="3">JCM 16961</strain>
    </source>
</reference>
<dbReference type="RefSeq" id="WP_344878740.1">
    <property type="nucleotide sequence ID" value="NZ_BAABCJ010000001.1"/>
</dbReference>
<evidence type="ECO:0000313" key="3">
    <source>
        <dbReference type="Proteomes" id="UP001501536"/>
    </source>
</evidence>
<dbReference type="EMBL" id="BAABCJ010000001">
    <property type="protein sequence ID" value="GAA3693212.1"/>
    <property type="molecule type" value="Genomic_DNA"/>
</dbReference>
<dbReference type="PROSITE" id="PS50893">
    <property type="entry name" value="ABC_TRANSPORTER_2"/>
    <property type="match status" value="1"/>
</dbReference>
<proteinExistence type="predicted"/>